<sequence length="361" mass="41060">MKIVFSSFKIVRVTRKMYLTLPQIRPVPLPSIASNASIIRLQIIESTQEINKLKYDTSMIVLTFNQEAYVRQAVEAALAQTGKPIEILISDDCSTDSTFTVIKEVVEGYRGPHKVVVNRNDVNIGLVAHINQSVLRTEGEIIVPAYGDDVSFPERATCIQAAFSKDSPLLVHSHAMPIDKNGQECSSDYRTADVFKTHDPWPLAPSLCHYLGASGGWSRELFRKYGPLNRSQVFDDHILGFRAALEGRITLINEPLLYYREGVGISHLDFKDRRRSAICVRRIRIQTIGKAVYADRLDDARIFGLAHDDPIISLLKTRLFLSRARLSFYTNRYDFFPLFLKNPKLTLKAYSSELFHLLKRR</sequence>
<dbReference type="PANTHER" id="PTHR22916:SF3">
    <property type="entry name" value="UDP-GLCNAC:BETAGAL BETA-1,3-N-ACETYLGLUCOSAMINYLTRANSFERASE-LIKE PROTEIN 1"/>
    <property type="match status" value="1"/>
</dbReference>
<dbReference type="SUPFAM" id="SSF53448">
    <property type="entry name" value="Nucleotide-diphospho-sugar transferases"/>
    <property type="match status" value="1"/>
</dbReference>
<name>A0A9Y2KZI1_9RHOB</name>
<evidence type="ECO:0000259" key="1">
    <source>
        <dbReference type="Pfam" id="PF00535"/>
    </source>
</evidence>
<dbReference type="AlphaFoldDB" id="A0A9Y2KZI1"/>
<feature type="domain" description="Glycosyltransferase 2-like" evidence="1">
    <location>
        <begin position="58"/>
        <end position="195"/>
    </location>
</feature>
<dbReference type="EMBL" id="CP127247">
    <property type="protein sequence ID" value="WIY25976.1"/>
    <property type="molecule type" value="Genomic_DNA"/>
</dbReference>
<dbReference type="Proteomes" id="UP001238334">
    <property type="component" value="Chromosome"/>
</dbReference>
<protein>
    <submittedName>
        <fullName evidence="2">Glycosyltransferase</fullName>
        <ecNumber evidence="2">2.4.-.-</ecNumber>
    </submittedName>
</protein>
<organism evidence="2 3">
    <name type="scientific">Parasedimentitalea psychrophila</name>
    <dbReference type="NCBI Taxonomy" id="2997337"/>
    <lineage>
        <taxon>Bacteria</taxon>
        <taxon>Pseudomonadati</taxon>
        <taxon>Pseudomonadota</taxon>
        <taxon>Alphaproteobacteria</taxon>
        <taxon>Rhodobacterales</taxon>
        <taxon>Paracoccaceae</taxon>
        <taxon>Parasedimentitalea</taxon>
    </lineage>
</organism>
<keyword evidence="2" id="KW-0328">Glycosyltransferase</keyword>
<dbReference type="Pfam" id="PF00535">
    <property type="entry name" value="Glycos_transf_2"/>
    <property type="match status" value="1"/>
</dbReference>
<gene>
    <name evidence="2" type="ORF">QPJ95_03295</name>
</gene>
<dbReference type="InterPro" id="IPR001173">
    <property type="entry name" value="Glyco_trans_2-like"/>
</dbReference>
<evidence type="ECO:0000313" key="2">
    <source>
        <dbReference type="EMBL" id="WIY25976.1"/>
    </source>
</evidence>
<dbReference type="Gene3D" id="3.90.550.10">
    <property type="entry name" value="Spore Coat Polysaccharide Biosynthesis Protein SpsA, Chain A"/>
    <property type="match status" value="1"/>
</dbReference>
<dbReference type="InterPro" id="IPR029044">
    <property type="entry name" value="Nucleotide-diphossugar_trans"/>
</dbReference>
<reference evidence="2 3" key="1">
    <citation type="submission" date="2023-06" db="EMBL/GenBank/DDBJ databases">
        <title>Parasedimentitalea psychrophila sp. nov., a psychrophilic bacterium isolated from deep-sea sediment.</title>
        <authorList>
            <person name="Li A."/>
        </authorList>
    </citation>
    <scope>NUCLEOTIDE SEQUENCE [LARGE SCALE GENOMIC DNA]</scope>
    <source>
        <strain evidence="2 3">QS115</strain>
    </source>
</reference>
<dbReference type="GO" id="GO:0016758">
    <property type="term" value="F:hexosyltransferase activity"/>
    <property type="evidence" value="ECO:0007669"/>
    <property type="project" value="UniProtKB-ARBA"/>
</dbReference>
<accession>A0A9Y2KZI1</accession>
<dbReference type="RefSeq" id="WP_270918395.1">
    <property type="nucleotide sequence ID" value="NZ_CP127247.1"/>
</dbReference>
<keyword evidence="3" id="KW-1185">Reference proteome</keyword>
<evidence type="ECO:0000313" key="3">
    <source>
        <dbReference type="Proteomes" id="UP001238334"/>
    </source>
</evidence>
<keyword evidence="2" id="KW-0808">Transferase</keyword>
<proteinExistence type="predicted"/>
<dbReference type="KEGG" id="ppso:QPJ95_03295"/>
<dbReference type="PANTHER" id="PTHR22916">
    <property type="entry name" value="GLYCOSYLTRANSFERASE"/>
    <property type="match status" value="1"/>
</dbReference>
<dbReference type="EC" id="2.4.-.-" evidence="2"/>